<keyword evidence="10 11" id="KW-0238">DNA-binding</keyword>
<organism evidence="14 15">
    <name type="scientific">Dialister hominis</name>
    <dbReference type="NCBI Taxonomy" id="2582419"/>
    <lineage>
        <taxon>Bacteria</taxon>
        <taxon>Bacillati</taxon>
        <taxon>Bacillota</taxon>
        <taxon>Negativicutes</taxon>
        <taxon>Veillonellales</taxon>
        <taxon>Veillonellaceae</taxon>
        <taxon>Dialister</taxon>
    </lineage>
</organism>
<dbReference type="PROSITE" id="PS51192">
    <property type="entry name" value="HELICASE_ATP_BIND_1"/>
    <property type="match status" value="1"/>
</dbReference>
<evidence type="ECO:0000256" key="7">
    <source>
        <dbReference type="ARBA" id="ARBA00022759"/>
    </source>
</evidence>
<evidence type="ECO:0000256" key="4">
    <source>
        <dbReference type="ARBA" id="ARBA00022722"/>
    </source>
</evidence>
<evidence type="ECO:0000313" key="14">
    <source>
        <dbReference type="EMBL" id="BBK25955.1"/>
    </source>
</evidence>
<dbReference type="CDD" id="cd22332">
    <property type="entry name" value="HsdR_N"/>
    <property type="match status" value="1"/>
</dbReference>
<comment type="catalytic activity">
    <reaction evidence="1 11">
        <text>Endonucleolytic cleavage of DNA to give random double-stranded fragments with terminal 5'-phosphates, ATP is simultaneously hydrolyzed.</text>
        <dbReference type="EC" id="3.1.21.3"/>
    </reaction>
</comment>
<keyword evidence="7 14" id="KW-0255">Endonuclease</keyword>
<keyword evidence="12" id="KW-0175">Coiled coil</keyword>
<dbReference type="Pfam" id="PF04313">
    <property type="entry name" value="HSDR_N"/>
    <property type="match status" value="1"/>
</dbReference>
<evidence type="ECO:0000259" key="13">
    <source>
        <dbReference type="PROSITE" id="PS51192"/>
    </source>
</evidence>
<dbReference type="Gene3D" id="3.40.50.300">
    <property type="entry name" value="P-loop containing nucleotide triphosphate hydrolases"/>
    <property type="match status" value="2"/>
</dbReference>
<dbReference type="InterPro" id="IPR007409">
    <property type="entry name" value="Restrct_endonuc_type1_HsdR_N"/>
</dbReference>
<evidence type="ECO:0000256" key="8">
    <source>
        <dbReference type="ARBA" id="ARBA00022801"/>
    </source>
</evidence>
<dbReference type="RefSeq" id="WP_143332899.1">
    <property type="nucleotide sequence ID" value="NZ_AP019697.1"/>
</dbReference>
<evidence type="ECO:0000256" key="9">
    <source>
        <dbReference type="ARBA" id="ARBA00022840"/>
    </source>
</evidence>
<comment type="similarity">
    <text evidence="2 11">Belongs to the HsdR family.</text>
</comment>
<dbReference type="InterPro" id="IPR055180">
    <property type="entry name" value="HsdR_RecA-like_helicase_dom_2"/>
</dbReference>
<name>A0A8D4UVZ2_9FIRM</name>
<comment type="subunit">
    <text evidence="3 11">The type I restriction/modification system is composed of three polypeptides R, M and S.</text>
</comment>
<evidence type="ECO:0000256" key="3">
    <source>
        <dbReference type="ARBA" id="ARBA00011296"/>
    </source>
</evidence>
<dbReference type="GO" id="GO:0009035">
    <property type="term" value="F:type I site-specific deoxyribonuclease activity"/>
    <property type="evidence" value="ECO:0007669"/>
    <property type="project" value="UniProtKB-EC"/>
</dbReference>
<dbReference type="Gene3D" id="3.90.1570.50">
    <property type="match status" value="1"/>
</dbReference>
<dbReference type="PANTHER" id="PTHR30195:SF15">
    <property type="entry name" value="TYPE I RESTRICTION ENZYME HINDI ENDONUCLEASE SUBUNIT"/>
    <property type="match status" value="1"/>
</dbReference>
<dbReference type="KEGG" id="dho:Dia5BBH33_18900"/>
<feature type="domain" description="Helicase ATP-binding" evidence="13">
    <location>
        <begin position="326"/>
        <end position="502"/>
    </location>
</feature>
<evidence type="ECO:0000256" key="6">
    <source>
        <dbReference type="ARBA" id="ARBA00022747"/>
    </source>
</evidence>
<evidence type="ECO:0000256" key="5">
    <source>
        <dbReference type="ARBA" id="ARBA00022741"/>
    </source>
</evidence>
<evidence type="ECO:0000256" key="2">
    <source>
        <dbReference type="ARBA" id="ARBA00008598"/>
    </source>
</evidence>
<dbReference type="InterPro" id="IPR014001">
    <property type="entry name" value="Helicase_ATP-bd"/>
</dbReference>
<dbReference type="GO" id="GO:0005524">
    <property type="term" value="F:ATP binding"/>
    <property type="evidence" value="ECO:0007669"/>
    <property type="project" value="UniProtKB-KW"/>
</dbReference>
<proteinExistence type="inferred from homology"/>
<protein>
    <recommendedName>
        <fullName evidence="11">Type I restriction enzyme endonuclease subunit</fullName>
        <shortName evidence="11">R protein</shortName>
        <ecNumber evidence="11">3.1.21.3</ecNumber>
    </recommendedName>
    <alternativeName>
        <fullName evidence="11">Type-1 restriction enzyme R protein</fullName>
    </alternativeName>
</protein>
<gene>
    <name evidence="14" type="ORF">Dia5BBH33_18900</name>
</gene>
<keyword evidence="4" id="KW-0540">Nuclease</keyword>
<dbReference type="Pfam" id="PF22679">
    <property type="entry name" value="T1R_D3-like"/>
    <property type="match status" value="1"/>
</dbReference>
<keyword evidence="15" id="KW-1185">Reference proteome</keyword>
<dbReference type="InterPro" id="IPR051268">
    <property type="entry name" value="Type-I_R_enzyme_R_subunit"/>
</dbReference>
<dbReference type="CDD" id="cd18800">
    <property type="entry name" value="SF2_C_EcoR124I-like"/>
    <property type="match status" value="1"/>
</dbReference>
<sequence>MTSYSRSFNEATRVQMPALVHLTRLGYKYFGKITEDMAGIEYDPDDSILINVFRDQMDRLNPEHKGIGDQLLREIRQELDNDDLGRSFYKRLRSLSPVKLIDYDNPQNNVYHFTAEFTYKRDDDNFRPDITLFINGLPLVFIEVKKPNNAGGMVAESKRMNQVRFPNRKFRRFINITQLMIFSNNMEYDAEGGIVPIQGAFYCTASRENAPFNCFREENPGNLEVAPFIRDYPYRDIDRRIEKKILTDFNCQVIHSTPEYKTNLNINTPTNRIITSMCSPERLLFLLKYGIAYVRIDREVDGKIESIDQKNIMRYQQFFASLAVRDKIDKGKKAGVIWHTQGSGKTALSFHLTYVLSDYFAKHNKVAKFYFIVDRLDLLEQAAQEFEARGLEIKTANSRNELMEQFRKNQALEGYTGKPEITVVNIQRFAEDKAKVDLPPYATNLQRVFIIDEAHRGYNPKGSFLNNLFEADPNSIKIALTGTPLLKEERASWKVFGEYLHTYYYDKSIQDGYTLKIIREDIETSYRERLTQIYGKLEALVNKRDVNKAAIVEHENYVKELLRFIISDMKTFRLVHGDDTLGGMIICETSGQARKLYSYFNEIQNELNQVSPRKSHFKAALILYDSNDKETQKQIIKDFKKNMTIDFLIVFNMLLTGFDAPRLKRLYLGRKLKDHNLLQAITRVNRPYKDNRYGYVVDFADIKKNFEETNAAYLKELNRFNDPDEVGPENATDTFRAVLENKDALIKQMHEVKQELFKYTTSDLEVFSSEISMIDNKKELLNLKKSLLSARDCYNIVRTFGDDELKEAFSKYKIENLPEMIKEVDHHIKIINEKAAFAKEDSTKLIINEAMMDITFSFRNLGSEELKIISGGEELKEKWNKAVRAFSENFDQEDPEYITLREAFMKRFKEHGFVVDSVDEFNEDTKNLDEILKKLNELKQRNNALLRKYHGDYKFARVHKRINEENKLRLAEHKEPLISEYDERVMMALLYIKDVIDDKVYDRNDILKKDAYFAKTVMVETKRGLDKLHLSNTREDREFIQKSISRQYLEQYNSMYSVN</sequence>
<evidence type="ECO:0000256" key="11">
    <source>
        <dbReference type="RuleBase" id="RU364115"/>
    </source>
</evidence>
<evidence type="ECO:0000256" key="1">
    <source>
        <dbReference type="ARBA" id="ARBA00000851"/>
    </source>
</evidence>
<keyword evidence="8 11" id="KW-0378">Hydrolase</keyword>
<dbReference type="GO" id="GO:0009307">
    <property type="term" value="P:DNA restriction-modification system"/>
    <property type="evidence" value="ECO:0007669"/>
    <property type="project" value="UniProtKB-KW"/>
</dbReference>
<dbReference type="Pfam" id="PF18766">
    <property type="entry name" value="SWI2_SNF2"/>
    <property type="match status" value="1"/>
</dbReference>
<feature type="coiled-coil region" evidence="12">
    <location>
        <begin position="918"/>
        <end position="948"/>
    </location>
</feature>
<dbReference type="InterPro" id="IPR027417">
    <property type="entry name" value="P-loop_NTPase"/>
</dbReference>
<dbReference type="Proteomes" id="UP000320585">
    <property type="component" value="Chromosome"/>
</dbReference>
<dbReference type="EMBL" id="AP019697">
    <property type="protein sequence ID" value="BBK25955.1"/>
    <property type="molecule type" value="Genomic_DNA"/>
</dbReference>
<dbReference type="SUPFAM" id="SSF52540">
    <property type="entry name" value="P-loop containing nucleoside triphosphate hydrolases"/>
    <property type="match status" value="2"/>
</dbReference>
<keyword evidence="6 11" id="KW-0680">Restriction system</keyword>
<dbReference type="GeneID" id="92717101"/>
<dbReference type="PANTHER" id="PTHR30195">
    <property type="entry name" value="TYPE I SITE-SPECIFIC DEOXYRIBONUCLEASE PROTEIN SUBUNIT M AND R"/>
    <property type="match status" value="1"/>
</dbReference>
<dbReference type="NCBIfam" id="TIGR00348">
    <property type="entry name" value="hsdR"/>
    <property type="match status" value="1"/>
</dbReference>
<dbReference type="SMART" id="SM00487">
    <property type="entry name" value="DEXDc"/>
    <property type="match status" value="1"/>
</dbReference>
<evidence type="ECO:0000313" key="15">
    <source>
        <dbReference type="Proteomes" id="UP000320585"/>
    </source>
</evidence>
<keyword evidence="5 11" id="KW-0547">Nucleotide-binding</keyword>
<dbReference type="OrthoDB" id="9758243at2"/>
<evidence type="ECO:0000256" key="10">
    <source>
        <dbReference type="ARBA" id="ARBA00023125"/>
    </source>
</evidence>
<dbReference type="AlphaFoldDB" id="A0A8D4UVZ2"/>
<dbReference type="GO" id="GO:0003677">
    <property type="term" value="F:DNA binding"/>
    <property type="evidence" value="ECO:0007669"/>
    <property type="project" value="UniProtKB-KW"/>
</dbReference>
<dbReference type="InterPro" id="IPR004473">
    <property type="entry name" value="Restrct_endonuc_typeI_HsdR"/>
</dbReference>
<dbReference type="InterPro" id="IPR040980">
    <property type="entry name" value="SWI2_SNF2"/>
</dbReference>
<reference evidence="15" key="1">
    <citation type="submission" date="2019-05" db="EMBL/GenBank/DDBJ databases">
        <title>Complete genome sequencing of Dialister sp. strain 5BBH33.</title>
        <authorList>
            <person name="Sakamoto M."/>
            <person name="Murakami T."/>
            <person name="Mori H."/>
        </authorList>
    </citation>
    <scope>NUCLEOTIDE SEQUENCE [LARGE SCALE GENOMIC DNA]</scope>
    <source>
        <strain evidence="15">5BBH33</strain>
    </source>
</reference>
<accession>A0A8D4UVZ2</accession>
<dbReference type="REBASE" id="351036">
    <property type="entry name" value="DspBBH33ORF18890P"/>
</dbReference>
<evidence type="ECO:0000256" key="12">
    <source>
        <dbReference type="SAM" id="Coils"/>
    </source>
</evidence>
<dbReference type="EC" id="3.1.21.3" evidence="11"/>
<comment type="function">
    <text evidence="11">Subunit R is required for both nuclease and ATPase activities, but not for modification.</text>
</comment>
<keyword evidence="9 11" id="KW-0067">ATP-binding</keyword>